<feature type="signal peptide" evidence="6">
    <location>
        <begin position="1"/>
        <end position="31"/>
    </location>
</feature>
<dbReference type="PANTHER" id="PTHR30532">
    <property type="entry name" value="IRON III DICITRATE-BINDING PERIPLASMIC PROTEIN"/>
    <property type="match status" value="1"/>
</dbReference>
<dbReference type="SUPFAM" id="SSF53807">
    <property type="entry name" value="Helical backbone' metal receptor"/>
    <property type="match status" value="1"/>
</dbReference>
<keyword evidence="9" id="KW-1185">Reference proteome</keyword>
<name>A0A3P4BAA8_9BURK</name>
<dbReference type="Gene3D" id="3.40.50.1980">
    <property type="entry name" value="Nitrogenase molybdenum iron protein domain"/>
    <property type="match status" value="2"/>
</dbReference>
<comment type="subcellular location">
    <subcellularLocation>
        <location evidence="1">Cell envelope</location>
    </subcellularLocation>
</comment>
<keyword evidence="5 6" id="KW-0732">Signal</keyword>
<reference evidence="8 9" key="1">
    <citation type="submission" date="2018-10" db="EMBL/GenBank/DDBJ databases">
        <authorList>
            <person name="Criscuolo A."/>
        </authorList>
    </citation>
    <scope>NUCLEOTIDE SEQUENCE [LARGE SCALE GENOMIC DNA]</scope>
    <source>
        <strain evidence="8">DnA1</strain>
    </source>
</reference>
<feature type="chain" id="PRO_5018226677" evidence="6">
    <location>
        <begin position="32"/>
        <end position="311"/>
    </location>
</feature>
<dbReference type="PANTHER" id="PTHR30532:SF1">
    <property type="entry name" value="IRON(3+)-HYDROXAMATE-BINDING PROTEIN FHUD"/>
    <property type="match status" value="1"/>
</dbReference>
<dbReference type="EMBL" id="UWPJ01000039">
    <property type="protein sequence ID" value="VCU72466.1"/>
    <property type="molecule type" value="Genomic_DNA"/>
</dbReference>
<gene>
    <name evidence="8" type="primary">yfiY</name>
    <name evidence="8" type="ORF">PIGHUM_04565</name>
</gene>
<dbReference type="RefSeq" id="WP_124082006.1">
    <property type="nucleotide sequence ID" value="NZ_UWPJ01000039.1"/>
</dbReference>
<dbReference type="PROSITE" id="PS50983">
    <property type="entry name" value="FE_B12_PBP"/>
    <property type="match status" value="1"/>
</dbReference>
<evidence type="ECO:0000256" key="6">
    <source>
        <dbReference type="SAM" id="SignalP"/>
    </source>
</evidence>
<dbReference type="CDD" id="cd01146">
    <property type="entry name" value="FhuD"/>
    <property type="match status" value="1"/>
</dbReference>
<proteinExistence type="inferred from homology"/>
<keyword evidence="3" id="KW-0813">Transport</keyword>
<sequence>MDVRRFFAARRWLASAVAFILACCALGAAQAQQARTLDTAFGAVTVKGRPERIVALSENGLDTALAAGTRPLGTLATRGGEGVSAYLAHRAGDIAIVGTARETNLEAVLKLRPDVILAPSGTTQNVYAKLSALAPTIVPKGDALRPWRDSVLLYADALGRRAEIDAALKEVDARTAAIEARLPAGERVSVVRWNPQGPVVMSSRLFAGQLLGQAGLAATPLADSLTAKPHSDTLSMENLVRIDADWLLVATLNAQGGRTLEQARSQPAFRRLQAVQAGHVAAVDGQVWTSGSGVLAAHIVLDDIERTLLGR</sequence>
<evidence type="ECO:0000256" key="3">
    <source>
        <dbReference type="ARBA" id="ARBA00022448"/>
    </source>
</evidence>
<dbReference type="PROSITE" id="PS51257">
    <property type="entry name" value="PROKAR_LIPOPROTEIN"/>
    <property type="match status" value="1"/>
</dbReference>
<protein>
    <submittedName>
        <fullName evidence="8">Putative siderophore-binding lipoprotein YfiY</fullName>
    </submittedName>
</protein>
<keyword evidence="8" id="KW-0449">Lipoprotein</keyword>
<comment type="similarity">
    <text evidence="2">Belongs to the bacterial solute-binding protein 8 family.</text>
</comment>
<feature type="domain" description="Fe/B12 periplasmic-binding" evidence="7">
    <location>
        <begin position="52"/>
        <end position="311"/>
    </location>
</feature>
<dbReference type="GO" id="GO:0030288">
    <property type="term" value="C:outer membrane-bounded periplasmic space"/>
    <property type="evidence" value="ECO:0007669"/>
    <property type="project" value="TreeGrafter"/>
</dbReference>
<evidence type="ECO:0000313" key="8">
    <source>
        <dbReference type="EMBL" id="VCU72466.1"/>
    </source>
</evidence>
<dbReference type="OrthoDB" id="9793175at2"/>
<dbReference type="InterPro" id="IPR002491">
    <property type="entry name" value="ABC_transptr_periplasmic_BD"/>
</dbReference>
<dbReference type="InterPro" id="IPR051313">
    <property type="entry name" value="Bact_iron-sidero_bind"/>
</dbReference>
<evidence type="ECO:0000259" key="7">
    <source>
        <dbReference type="PROSITE" id="PS50983"/>
    </source>
</evidence>
<accession>A0A3P4BAA8</accession>
<keyword evidence="4" id="KW-0406">Ion transport</keyword>
<dbReference type="Pfam" id="PF01497">
    <property type="entry name" value="Peripla_BP_2"/>
    <property type="match status" value="1"/>
</dbReference>
<keyword evidence="4" id="KW-0410">Iron transport</keyword>
<evidence type="ECO:0000256" key="4">
    <source>
        <dbReference type="ARBA" id="ARBA00022496"/>
    </source>
</evidence>
<evidence type="ECO:0000313" key="9">
    <source>
        <dbReference type="Proteomes" id="UP000277294"/>
    </source>
</evidence>
<keyword evidence="4" id="KW-0408">Iron</keyword>
<organism evidence="8 9">
    <name type="scientific">Pigmentiphaga humi</name>
    <dbReference type="NCBI Taxonomy" id="2478468"/>
    <lineage>
        <taxon>Bacteria</taxon>
        <taxon>Pseudomonadati</taxon>
        <taxon>Pseudomonadota</taxon>
        <taxon>Betaproteobacteria</taxon>
        <taxon>Burkholderiales</taxon>
        <taxon>Alcaligenaceae</taxon>
        <taxon>Pigmentiphaga</taxon>
    </lineage>
</organism>
<dbReference type="GO" id="GO:1901678">
    <property type="term" value="P:iron coordination entity transport"/>
    <property type="evidence" value="ECO:0007669"/>
    <property type="project" value="UniProtKB-ARBA"/>
</dbReference>
<evidence type="ECO:0000256" key="2">
    <source>
        <dbReference type="ARBA" id="ARBA00008814"/>
    </source>
</evidence>
<evidence type="ECO:0000256" key="5">
    <source>
        <dbReference type="ARBA" id="ARBA00022729"/>
    </source>
</evidence>
<dbReference type="AlphaFoldDB" id="A0A3P4BAA8"/>
<evidence type="ECO:0000256" key="1">
    <source>
        <dbReference type="ARBA" id="ARBA00004196"/>
    </source>
</evidence>
<dbReference type="Proteomes" id="UP000277294">
    <property type="component" value="Unassembled WGS sequence"/>
</dbReference>